<evidence type="ECO:0000256" key="5">
    <source>
        <dbReference type="ARBA" id="ARBA00022759"/>
    </source>
</evidence>
<dbReference type="InterPro" id="IPR021109">
    <property type="entry name" value="Peptidase_aspartic_dom_sf"/>
</dbReference>
<dbReference type="Pfam" id="PF00078">
    <property type="entry name" value="RVT_1"/>
    <property type="match status" value="1"/>
</dbReference>
<dbReference type="Pfam" id="PF00665">
    <property type="entry name" value="rve"/>
    <property type="match status" value="1"/>
</dbReference>
<dbReference type="SUPFAM" id="SSF50630">
    <property type="entry name" value="Acid proteases"/>
    <property type="match status" value="1"/>
</dbReference>
<protein>
    <recommendedName>
        <fullName evidence="1">RNA-directed DNA polymerase</fullName>
        <ecNumber evidence="1">2.7.7.49</ecNumber>
    </recommendedName>
</protein>
<dbReference type="Pfam" id="PF17921">
    <property type="entry name" value="Integrase_H2C2"/>
    <property type="match status" value="1"/>
</dbReference>
<dbReference type="PROSITE" id="PS00141">
    <property type="entry name" value="ASP_PROTEASE"/>
    <property type="match status" value="1"/>
</dbReference>
<dbReference type="InterPro" id="IPR050951">
    <property type="entry name" value="Retrovirus_Pol_polyprotein"/>
</dbReference>
<dbReference type="Gene3D" id="2.40.70.10">
    <property type="entry name" value="Acid Proteases"/>
    <property type="match status" value="1"/>
</dbReference>
<dbReference type="Gene3D" id="3.30.70.270">
    <property type="match status" value="2"/>
</dbReference>
<dbReference type="CDD" id="cd01647">
    <property type="entry name" value="RT_LTR"/>
    <property type="match status" value="1"/>
</dbReference>
<dbReference type="InterPro" id="IPR012337">
    <property type="entry name" value="RNaseH-like_sf"/>
</dbReference>
<evidence type="ECO:0000313" key="11">
    <source>
        <dbReference type="Proteomes" id="UP000823941"/>
    </source>
</evidence>
<evidence type="ECO:0000256" key="1">
    <source>
        <dbReference type="ARBA" id="ARBA00012493"/>
    </source>
</evidence>
<dbReference type="Proteomes" id="UP000823941">
    <property type="component" value="Chromosome 13"/>
</dbReference>
<dbReference type="Pfam" id="PF17917">
    <property type="entry name" value="RT_RNaseH"/>
    <property type="match status" value="1"/>
</dbReference>
<proteinExistence type="predicted"/>
<keyword evidence="3" id="KW-0548">Nucleotidyltransferase</keyword>
<evidence type="ECO:0000256" key="3">
    <source>
        <dbReference type="ARBA" id="ARBA00022695"/>
    </source>
</evidence>
<dbReference type="InterPro" id="IPR043502">
    <property type="entry name" value="DNA/RNA_pol_sf"/>
</dbReference>
<accession>A0ABQ7QKE2</accession>
<organism evidence="10 11">
    <name type="scientific">Plutella xylostella</name>
    <name type="common">Diamondback moth</name>
    <name type="synonym">Plutella maculipennis</name>
    <dbReference type="NCBI Taxonomy" id="51655"/>
    <lineage>
        <taxon>Eukaryota</taxon>
        <taxon>Metazoa</taxon>
        <taxon>Ecdysozoa</taxon>
        <taxon>Arthropoda</taxon>
        <taxon>Hexapoda</taxon>
        <taxon>Insecta</taxon>
        <taxon>Pterygota</taxon>
        <taxon>Neoptera</taxon>
        <taxon>Endopterygota</taxon>
        <taxon>Lepidoptera</taxon>
        <taxon>Glossata</taxon>
        <taxon>Ditrysia</taxon>
        <taxon>Yponomeutoidea</taxon>
        <taxon>Plutellidae</taxon>
        <taxon>Plutella</taxon>
    </lineage>
</organism>
<dbReference type="InterPro" id="IPR001584">
    <property type="entry name" value="Integrase_cat-core"/>
</dbReference>
<dbReference type="Gene3D" id="3.10.10.10">
    <property type="entry name" value="HIV Type 1 Reverse Transcriptase, subunit A, domain 1"/>
    <property type="match status" value="1"/>
</dbReference>
<keyword evidence="6" id="KW-0378">Hydrolase</keyword>
<dbReference type="PROSITE" id="PS50878">
    <property type="entry name" value="RT_POL"/>
    <property type="match status" value="1"/>
</dbReference>
<evidence type="ECO:0000259" key="9">
    <source>
        <dbReference type="PROSITE" id="PS50994"/>
    </source>
</evidence>
<dbReference type="PANTHER" id="PTHR37984:SF5">
    <property type="entry name" value="PROTEIN NYNRIN-LIKE"/>
    <property type="match status" value="1"/>
</dbReference>
<dbReference type="EC" id="2.7.7.49" evidence="1"/>
<evidence type="ECO:0000313" key="10">
    <source>
        <dbReference type="EMBL" id="KAG7305634.1"/>
    </source>
</evidence>
<dbReference type="Pfam" id="PF13650">
    <property type="entry name" value="Asp_protease_2"/>
    <property type="match status" value="1"/>
</dbReference>
<gene>
    <name evidence="10" type="ORF">JYU34_009728</name>
</gene>
<reference evidence="10 11" key="1">
    <citation type="submission" date="2021-06" db="EMBL/GenBank/DDBJ databases">
        <title>A haploid diamondback moth (Plutella xylostella L.) genome assembly resolves 31 chromosomes and identifies a diamide resistance mutation.</title>
        <authorList>
            <person name="Ward C.M."/>
            <person name="Perry K.D."/>
            <person name="Baker G."/>
            <person name="Powis K."/>
            <person name="Heckel D.G."/>
            <person name="Baxter S.W."/>
        </authorList>
    </citation>
    <scope>NUCLEOTIDE SEQUENCE [LARGE SCALE GENOMIC DNA]</scope>
    <source>
        <strain evidence="10 11">LV</strain>
        <tissue evidence="10">Single pupa</tissue>
    </source>
</reference>
<evidence type="ECO:0000256" key="6">
    <source>
        <dbReference type="ARBA" id="ARBA00022801"/>
    </source>
</evidence>
<evidence type="ECO:0000256" key="2">
    <source>
        <dbReference type="ARBA" id="ARBA00022679"/>
    </source>
</evidence>
<comment type="caution">
    <text evidence="10">The sequence shown here is derived from an EMBL/GenBank/DDBJ whole genome shotgun (WGS) entry which is preliminary data.</text>
</comment>
<evidence type="ECO:0000259" key="8">
    <source>
        <dbReference type="PROSITE" id="PS50878"/>
    </source>
</evidence>
<keyword evidence="7" id="KW-0695">RNA-directed DNA polymerase</keyword>
<feature type="domain" description="Reverse transcriptase" evidence="8">
    <location>
        <begin position="244"/>
        <end position="424"/>
    </location>
</feature>
<dbReference type="SUPFAM" id="SSF56672">
    <property type="entry name" value="DNA/RNA polymerases"/>
    <property type="match status" value="1"/>
</dbReference>
<evidence type="ECO:0000256" key="4">
    <source>
        <dbReference type="ARBA" id="ARBA00022722"/>
    </source>
</evidence>
<feature type="domain" description="Integrase catalytic" evidence="9">
    <location>
        <begin position="773"/>
        <end position="931"/>
    </location>
</feature>
<keyword evidence="4" id="KW-0540">Nuclease</keyword>
<sequence length="1056" mass="121850">MPSEVTSSKRTSTKDWQDWLKFISNYFKYNEICNITSKIGDKRYYANIKILGNKFIGLLDSGATSSVISKSFSAKLITLGFISQELPTTTLSTADGTAHKISSMIYLPVEFSDGYNVVGFFIMDNLKHDIILGMNFFECFNLSIRHGIKNYEILESLDIHSNSETTSMSTRHSVISREELSTEQKYELDEVIEAMRNTIGIGLGRTKLIEHRIDTGDALPVKQRQYPFSPPIMRELEAEIEDMLEKDVIEPSYSSWRSPVLLVKKATGKNRLCLDSRQLNKLTKKDSYPLPRVTSILDNLKNAQLLSTIDLKSAFWQIPLEETSKEKTAFGLTGKGLFQFKVMPFGLNNASQTQQRLMDRLFPPEYEGNIFTYLDDIVICNKSFEEHIKCLRWVKDQLQSAGLTINLEKCHFARPSLKYLGYIIDKEGLRTDPEKVNAIVDYPRPSNFTELKRFIGLASWYRRFVENFAIIAAPLHELTKGGKKGGLIQWNKEAEESFLKLKTALTTTPVLSCPDFNKEFSIQCDASNKGIGAVLIQVVHGIEKPVAYTSRKLTDRECKFSASERELLSVVHAVEQFRPYVEGSHFKVISDHSALQWLYKTKDPHGRLARWAMRLQQFDYEIIHRKGKDNVVPDALSRAMLVDEINVIEIKPEDKDEWYRSKEESLKHKQEEDWLVRDNLLWKYLKLKQFPDENDSWKLVIPEKLRHNVLLECHNDPLSGHFGVKKTVNRVRQRYYWPSLIKDAKEHVRKCETCAKHKHSQLAPSGHMGIHKDVTEPFQIISMDLMGPFPRSRNGNTMLLVISCWFSKFALLFPLRNGKASNITKIVEEQVFLIFGVPKVIICDNGKQFVAEQFQDLSRNYGAEIMYTPYYHPQANPTERVNKVIGSAIASYVQDNHKDWDKYISHIGHAIRTAVHEVTGKTPSYLFFGRETSVISHQGKSFVKDPLTFDRSKYEENLKIRQEIYKDVQHRLKASYEVNKERYNSRRRVTQYQVGDIVWKKTKYLSNKSKNFMAKLAPKFEKAVITEKVSSDVYMLKSLRGKDLGKWHSVDLKRFV</sequence>
<dbReference type="InterPro" id="IPR000477">
    <property type="entry name" value="RT_dom"/>
</dbReference>
<evidence type="ECO:0000256" key="7">
    <source>
        <dbReference type="ARBA" id="ARBA00022918"/>
    </source>
</evidence>
<dbReference type="Gene3D" id="3.30.420.10">
    <property type="entry name" value="Ribonuclease H-like superfamily/Ribonuclease H"/>
    <property type="match status" value="1"/>
</dbReference>
<dbReference type="InterPro" id="IPR041588">
    <property type="entry name" value="Integrase_H2C2"/>
</dbReference>
<dbReference type="SUPFAM" id="SSF53098">
    <property type="entry name" value="Ribonuclease H-like"/>
    <property type="match status" value="1"/>
</dbReference>
<dbReference type="EMBL" id="JAHIBW010000013">
    <property type="protein sequence ID" value="KAG7305634.1"/>
    <property type="molecule type" value="Genomic_DNA"/>
</dbReference>
<dbReference type="PROSITE" id="PS50994">
    <property type="entry name" value="INTEGRASE"/>
    <property type="match status" value="1"/>
</dbReference>
<dbReference type="InterPro" id="IPR001969">
    <property type="entry name" value="Aspartic_peptidase_AS"/>
</dbReference>
<dbReference type="CDD" id="cd09274">
    <property type="entry name" value="RNase_HI_RT_Ty3"/>
    <property type="match status" value="1"/>
</dbReference>
<dbReference type="InterPro" id="IPR041373">
    <property type="entry name" value="RT_RNaseH"/>
</dbReference>
<keyword evidence="5" id="KW-0255">Endonuclease</keyword>
<name>A0ABQ7QKE2_PLUXY</name>
<dbReference type="CDD" id="cd00303">
    <property type="entry name" value="retropepsin_like"/>
    <property type="match status" value="1"/>
</dbReference>
<dbReference type="InterPro" id="IPR043128">
    <property type="entry name" value="Rev_trsase/Diguanyl_cyclase"/>
</dbReference>
<dbReference type="Gene3D" id="1.10.340.70">
    <property type="match status" value="1"/>
</dbReference>
<keyword evidence="11" id="KW-1185">Reference proteome</keyword>
<dbReference type="InterPro" id="IPR036397">
    <property type="entry name" value="RNaseH_sf"/>
</dbReference>
<dbReference type="PANTHER" id="PTHR37984">
    <property type="entry name" value="PROTEIN CBG26694"/>
    <property type="match status" value="1"/>
</dbReference>
<keyword evidence="2" id="KW-0808">Transferase</keyword>